<dbReference type="RefSeq" id="WP_211951835.1">
    <property type="nucleotide sequence ID" value="NZ_CAJPVI010000002.1"/>
</dbReference>
<evidence type="ECO:0000256" key="2">
    <source>
        <dbReference type="SAM" id="MobiDB-lite"/>
    </source>
</evidence>
<dbReference type="EMBL" id="CAJPVI010000002">
    <property type="protein sequence ID" value="CAG2132457.1"/>
    <property type="molecule type" value="Genomic_DNA"/>
</dbReference>
<accession>A0ABM8TB00</accession>
<organism evidence="3 4">
    <name type="scientific">Cupriavidus numazuensis</name>
    <dbReference type="NCBI Taxonomy" id="221992"/>
    <lineage>
        <taxon>Bacteria</taxon>
        <taxon>Pseudomonadati</taxon>
        <taxon>Pseudomonadota</taxon>
        <taxon>Betaproteobacteria</taxon>
        <taxon>Burkholderiales</taxon>
        <taxon>Burkholderiaceae</taxon>
        <taxon>Cupriavidus</taxon>
    </lineage>
</organism>
<reference evidence="3 4" key="1">
    <citation type="submission" date="2021-03" db="EMBL/GenBank/DDBJ databases">
        <authorList>
            <person name="Peeters C."/>
        </authorList>
    </citation>
    <scope>NUCLEOTIDE SEQUENCE [LARGE SCALE GENOMIC DNA]</scope>
    <source>
        <strain evidence="3 4">LMG 26411</strain>
    </source>
</reference>
<evidence type="ECO:0008006" key="5">
    <source>
        <dbReference type="Google" id="ProtNLM"/>
    </source>
</evidence>
<sequence>MGDIQLTSAAIPRPDEPLTAGQGSGRVDGDVERSTEQPEELRDEALSPEQVADFLFEVKRQPAWRKESDRCCDYYDGNQLDAKQLEILEERGQPPLITNLIKPSIDTVLGMEAKTRSDWRVRAEDDGITSPDASEALSLKLKHAETETRADRACSDAYAGQIKAGIGWVEVGREHDPFKGQYRVKSVHRREIAWDWRSLEPDLSDAKYLIRRRWLDVDAAIAMMPEYANLLRYTLGDWAGFDPIMPGDTGLQRSYFIERDTRIDHDDWRDVVRRRVCLYEIWYRKWVSGYVMRLGDGRAVEADFNNPKHSMAILSGAVKVERRTFERVRLAWYCGPHFLYDVPSPYKHGNFPYVPFFGHKEDLTGTPYGLIRSMLSPQDEINARKSKQLWLLNSRRVVTDADAVTDHDVARQEAARADAYIVLNPNRNPKSGFKIDVGGDLAVQQHAAMLDAKQEIAEASGIHKTMMGQQSGATSGLAINSLVEQGLNTLAEINDNYRFARRMVGEMLFSLMLEDMDGRQIPVEVGDGKAKRVIVLNQIAQDPQTGQPVKLNDTSRVRAKVVLDDIPSTPTFKLQQQQMMAEVAKSLPPELQAVLVPFLVSMSDMPNKTEIVDLLKSKLGMADEQAQQAAAQAQAQQAEKMAKLEERNQVLEAALTAAKVRNENAKADNLEAQTAQLGMMPAQYQQYATSENAQ</sequence>
<proteinExistence type="predicted"/>
<evidence type="ECO:0000256" key="1">
    <source>
        <dbReference type="SAM" id="Coils"/>
    </source>
</evidence>
<protein>
    <recommendedName>
        <fullName evidence="5">Portal protein</fullName>
    </recommendedName>
</protein>
<feature type="coiled-coil region" evidence="1">
    <location>
        <begin position="621"/>
        <end position="673"/>
    </location>
</feature>
<name>A0ABM8TB00_9BURK</name>
<dbReference type="InterPro" id="IPR032427">
    <property type="entry name" value="P22_portal"/>
</dbReference>
<dbReference type="Proteomes" id="UP000672657">
    <property type="component" value="Unassembled WGS sequence"/>
</dbReference>
<evidence type="ECO:0000313" key="4">
    <source>
        <dbReference type="Proteomes" id="UP000672657"/>
    </source>
</evidence>
<comment type="caution">
    <text evidence="3">The sequence shown here is derived from an EMBL/GenBank/DDBJ whole genome shotgun (WGS) entry which is preliminary data.</text>
</comment>
<gene>
    <name evidence="3" type="ORF">LMG26411_00621</name>
</gene>
<dbReference type="Pfam" id="PF16510">
    <property type="entry name" value="P22_portal"/>
    <property type="match status" value="1"/>
</dbReference>
<feature type="region of interest" description="Disordered" evidence="2">
    <location>
        <begin position="1"/>
        <end position="48"/>
    </location>
</feature>
<evidence type="ECO:0000313" key="3">
    <source>
        <dbReference type="EMBL" id="CAG2132457.1"/>
    </source>
</evidence>
<keyword evidence="1" id="KW-0175">Coiled coil</keyword>
<keyword evidence="4" id="KW-1185">Reference proteome</keyword>
<feature type="compositionally biased region" description="Basic and acidic residues" evidence="2">
    <location>
        <begin position="27"/>
        <end position="45"/>
    </location>
</feature>